<evidence type="ECO:0000256" key="1">
    <source>
        <dbReference type="SAM" id="MobiDB-lite"/>
    </source>
</evidence>
<evidence type="ECO:0000313" key="3">
    <source>
        <dbReference type="Proteomes" id="UP000054538"/>
    </source>
</evidence>
<dbReference type="EMBL" id="KN825242">
    <property type="protein sequence ID" value="KIK92800.1"/>
    <property type="molecule type" value="Genomic_DNA"/>
</dbReference>
<dbReference type="InterPro" id="IPR012337">
    <property type="entry name" value="RNaseH-like_sf"/>
</dbReference>
<name>A0A0D0E5K5_9AGAM</name>
<dbReference type="STRING" id="930991.A0A0D0E5K5"/>
<organism evidence="2 3">
    <name type="scientific">Paxillus rubicundulus Ve08.2h10</name>
    <dbReference type="NCBI Taxonomy" id="930991"/>
    <lineage>
        <taxon>Eukaryota</taxon>
        <taxon>Fungi</taxon>
        <taxon>Dikarya</taxon>
        <taxon>Basidiomycota</taxon>
        <taxon>Agaricomycotina</taxon>
        <taxon>Agaricomycetes</taxon>
        <taxon>Agaricomycetidae</taxon>
        <taxon>Boletales</taxon>
        <taxon>Paxilineae</taxon>
        <taxon>Paxillaceae</taxon>
        <taxon>Paxillus</taxon>
    </lineage>
</organism>
<protein>
    <submittedName>
        <fullName evidence="2">Unplaced genomic scaffold scaffold_420, whole genome shotgun sequence</fullName>
    </submittedName>
</protein>
<dbReference type="SUPFAM" id="SSF53098">
    <property type="entry name" value="Ribonuclease H-like"/>
    <property type="match status" value="1"/>
</dbReference>
<gene>
    <name evidence="2" type="ORF">PAXRUDRAFT_34354</name>
</gene>
<feature type="region of interest" description="Disordered" evidence="1">
    <location>
        <begin position="394"/>
        <end position="424"/>
    </location>
</feature>
<dbReference type="InParanoid" id="A0A0D0E5K5"/>
<evidence type="ECO:0000313" key="2">
    <source>
        <dbReference type="EMBL" id="KIK92800.1"/>
    </source>
</evidence>
<feature type="compositionally biased region" description="Acidic residues" evidence="1">
    <location>
        <begin position="406"/>
        <end position="417"/>
    </location>
</feature>
<reference evidence="2 3" key="1">
    <citation type="submission" date="2014-04" db="EMBL/GenBank/DDBJ databases">
        <authorList>
            <consortium name="DOE Joint Genome Institute"/>
            <person name="Kuo A."/>
            <person name="Kohler A."/>
            <person name="Jargeat P."/>
            <person name="Nagy L.G."/>
            <person name="Floudas D."/>
            <person name="Copeland A."/>
            <person name="Barry K.W."/>
            <person name="Cichocki N."/>
            <person name="Veneault-Fourrey C."/>
            <person name="LaButti K."/>
            <person name="Lindquist E.A."/>
            <person name="Lipzen A."/>
            <person name="Lundell T."/>
            <person name="Morin E."/>
            <person name="Murat C."/>
            <person name="Sun H."/>
            <person name="Tunlid A."/>
            <person name="Henrissat B."/>
            <person name="Grigoriev I.V."/>
            <person name="Hibbett D.S."/>
            <person name="Martin F."/>
            <person name="Nordberg H.P."/>
            <person name="Cantor M.N."/>
            <person name="Hua S.X."/>
        </authorList>
    </citation>
    <scope>NUCLEOTIDE SEQUENCE [LARGE SCALE GENOMIC DNA]</scope>
    <source>
        <strain evidence="2 3">Ve08.2h10</strain>
    </source>
</reference>
<accession>A0A0D0E5K5</accession>
<dbReference type="AlphaFoldDB" id="A0A0D0E5K5"/>
<dbReference type="OrthoDB" id="2423954at2759"/>
<dbReference type="Proteomes" id="UP000054538">
    <property type="component" value="Unassembled WGS sequence"/>
</dbReference>
<sequence>MALHLFFTKWLPGAEVPDQQRMSSQLLDNHGAQVEERIREHVLGEYAIGQCDGWKNVSKKALVTSIMSVDFKPYLIHTHNISEEQKNAENLLVHILADIQTMEEHFNVTVIAWCSDAAGDACKMQNDLIKAWPWMILIDYWAHQGNLIVGDIFKVKVTLLATIDQAADVIKWFNNYSRALGILHHEQMVTYQQTLVLILPLLETSGALCSCCIKRNEELISCVENKWPDHEKAKVIMAIVVDVDFWENMTILKQVFGCNSDLAFHLAFFDYISSLCEYSPELMQLCHFRELCNRNGESVNIVQIWKYMDTRVEGGQNDLAKLAICILSIVPNSARCEQNFSHFDIIHTKLCNHISEQKVHKLSLVKQDIHCLHMEVGLIRPRKRHKFLQYHHAENCPSTSTPSDEQAADSDSSEDESPTGTAHTHIPLKNLFDYSRHIDAFESVWVGGAKSLSEELSFYDISFSAESNHNIPDTSMSMSTVASEHL</sequence>
<proteinExistence type="predicted"/>
<reference evidence="3" key="2">
    <citation type="submission" date="2015-01" db="EMBL/GenBank/DDBJ databases">
        <title>Evolutionary Origins and Diversification of the Mycorrhizal Mutualists.</title>
        <authorList>
            <consortium name="DOE Joint Genome Institute"/>
            <consortium name="Mycorrhizal Genomics Consortium"/>
            <person name="Kohler A."/>
            <person name="Kuo A."/>
            <person name="Nagy L.G."/>
            <person name="Floudas D."/>
            <person name="Copeland A."/>
            <person name="Barry K.W."/>
            <person name="Cichocki N."/>
            <person name="Veneault-Fourrey C."/>
            <person name="LaButti K."/>
            <person name="Lindquist E.A."/>
            <person name="Lipzen A."/>
            <person name="Lundell T."/>
            <person name="Morin E."/>
            <person name="Murat C."/>
            <person name="Riley R."/>
            <person name="Ohm R."/>
            <person name="Sun H."/>
            <person name="Tunlid A."/>
            <person name="Henrissat B."/>
            <person name="Grigoriev I.V."/>
            <person name="Hibbett D.S."/>
            <person name="Martin F."/>
        </authorList>
    </citation>
    <scope>NUCLEOTIDE SEQUENCE [LARGE SCALE GENOMIC DNA]</scope>
    <source>
        <strain evidence="3">Ve08.2h10</strain>
    </source>
</reference>
<dbReference type="HOGENOM" id="CLU_007316_2_1_1"/>
<keyword evidence="3" id="KW-1185">Reference proteome</keyword>